<reference evidence="1 2" key="1">
    <citation type="journal article" date="2024" name="Ann. Entomol. Soc. Am.">
        <title>Genomic analyses of the southern and eastern yellowjacket wasps (Hymenoptera: Vespidae) reveal evolutionary signatures of social life.</title>
        <authorList>
            <person name="Catto M.A."/>
            <person name="Caine P.B."/>
            <person name="Orr S.E."/>
            <person name="Hunt B.G."/>
            <person name="Goodisman M.A.D."/>
        </authorList>
    </citation>
    <scope>NUCLEOTIDE SEQUENCE [LARGE SCALE GENOMIC DNA]</scope>
    <source>
        <strain evidence="1">232</strain>
        <tissue evidence="1">Head and thorax</tissue>
    </source>
</reference>
<proteinExistence type="predicted"/>
<accession>A0ABD2D233</accession>
<dbReference type="AlphaFoldDB" id="A0ABD2D233"/>
<evidence type="ECO:0000313" key="2">
    <source>
        <dbReference type="Proteomes" id="UP001607303"/>
    </source>
</evidence>
<keyword evidence="2" id="KW-1185">Reference proteome</keyword>
<dbReference type="Proteomes" id="UP001607303">
    <property type="component" value="Unassembled WGS sequence"/>
</dbReference>
<organism evidence="1 2">
    <name type="scientific">Vespula maculifrons</name>
    <name type="common">Eastern yellow jacket</name>
    <name type="synonym">Wasp</name>
    <dbReference type="NCBI Taxonomy" id="7453"/>
    <lineage>
        <taxon>Eukaryota</taxon>
        <taxon>Metazoa</taxon>
        <taxon>Ecdysozoa</taxon>
        <taxon>Arthropoda</taxon>
        <taxon>Hexapoda</taxon>
        <taxon>Insecta</taxon>
        <taxon>Pterygota</taxon>
        <taxon>Neoptera</taxon>
        <taxon>Endopterygota</taxon>
        <taxon>Hymenoptera</taxon>
        <taxon>Apocrita</taxon>
        <taxon>Aculeata</taxon>
        <taxon>Vespoidea</taxon>
        <taxon>Vespidae</taxon>
        <taxon>Vespinae</taxon>
        <taxon>Vespula</taxon>
    </lineage>
</organism>
<evidence type="ECO:0000313" key="1">
    <source>
        <dbReference type="EMBL" id="KAL2751381.1"/>
    </source>
</evidence>
<name>A0ABD2D233_VESMC</name>
<protein>
    <submittedName>
        <fullName evidence="1">Uncharacterized protein</fullName>
    </submittedName>
</protein>
<sequence>MKRPEKQRPMSVGDLKPVKMGCWMWSNAKPFDISKDSTFNFMAETKSRSTIRGIVLESFQGPRQNSETPSVRFMRERVGRFDSGEGMVLLKKLPAHLTSLSPTLDAVGVSSKHPAGALPARNSGISDFLADRGRITLLLSSSSPYELRYECLDHDTN</sequence>
<gene>
    <name evidence="1" type="ORF">V1477_000539</name>
</gene>
<dbReference type="EMBL" id="JAYRBN010000007">
    <property type="protein sequence ID" value="KAL2751381.1"/>
    <property type="molecule type" value="Genomic_DNA"/>
</dbReference>
<comment type="caution">
    <text evidence="1">The sequence shown here is derived from an EMBL/GenBank/DDBJ whole genome shotgun (WGS) entry which is preliminary data.</text>
</comment>